<organism evidence="3 4">
    <name type="scientific">Metaclostridioides mangenotii</name>
    <dbReference type="NCBI Taxonomy" id="1540"/>
    <lineage>
        <taxon>Bacteria</taxon>
        <taxon>Bacillati</taxon>
        <taxon>Bacillota</taxon>
        <taxon>Clostridia</taxon>
        <taxon>Peptostreptococcales</taxon>
        <taxon>Peptostreptococcaceae</taxon>
        <taxon>Metaclostridioides</taxon>
    </lineage>
</organism>
<feature type="transmembrane region" description="Helical" evidence="1">
    <location>
        <begin position="7"/>
        <end position="27"/>
    </location>
</feature>
<sequence length="345" mass="38935">MNKKISIVAIVMLVVGIIGTAWSFLYATPSISDFKAEKEYQASQEYNIFEEKVDIDKLAINSYSTNITIKHHNKDSVLVTKRGVTNNLNYSISNKDKTLIVEEDKNRIYGKEITDIDSMVRTFIDEIFVYEDISIIIYLPNKVDLNLAIGSGDLNIKDDIFLNEFKLTSDSSFIGDSLPKEIQNLKTLNIKSYSEISMPVKSIIGIKDITLTSNSVGIYSNDDEMIIEDVESKLPENITILEQDVGEDGRGEVSIDSQVPVAKNLNIEAPNSQLTLTLPTNKYKFNYNVHSEQRNDINFDGLEYDEDGNEIKEEKIDINGIVDKALENLETQYNVKANVGYLNKN</sequence>
<comment type="caution">
    <text evidence="3">The sequence shown here is derived from an EMBL/GenBank/DDBJ whole genome shotgun (WGS) entry which is preliminary data.</text>
</comment>
<evidence type="ECO:0000313" key="4">
    <source>
        <dbReference type="Proteomes" id="UP000767291"/>
    </source>
</evidence>
<dbReference type="EMBL" id="JAGGJX010000001">
    <property type="protein sequence ID" value="MBP1854452.1"/>
    <property type="molecule type" value="Genomic_DNA"/>
</dbReference>
<name>A0ABS4E929_9FIRM</name>
<evidence type="ECO:0000259" key="2">
    <source>
        <dbReference type="Pfam" id="PF13349"/>
    </source>
</evidence>
<reference evidence="3 4" key="1">
    <citation type="submission" date="2021-03" db="EMBL/GenBank/DDBJ databases">
        <title>Genomic Encyclopedia of Type Strains, Phase IV (KMG-IV): sequencing the most valuable type-strain genomes for metagenomic binning, comparative biology and taxonomic classification.</title>
        <authorList>
            <person name="Goeker M."/>
        </authorList>
    </citation>
    <scope>NUCLEOTIDE SEQUENCE [LARGE SCALE GENOMIC DNA]</scope>
    <source>
        <strain evidence="3 4">DSM 1289</strain>
    </source>
</reference>
<keyword evidence="4" id="KW-1185">Reference proteome</keyword>
<proteinExistence type="predicted"/>
<protein>
    <recommendedName>
        <fullName evidence="2">DUF4097 domain-containing protein</fullName>
    </recommendedName>
</protein>
<evidence type="ECO:0000313" key="3">
    <source>
        <dbReference type="EMBL" id="MBP1854452.1"/>
    </source>
</evidence>
<keyword evidence="1" id="KW-0472">Membrane</keyword>
<dbReference type="InterPro" id="IPR025164">
    <property type="entry name" value="Toastrack_DUF4097"/>
</dbReference>
<dbReference type="Pfam" id="PF13349">
    <property type="entry name" value="DUF4097"/>
    <property type="match status" value="1"/>
</dbReference>
<dbReference type="RefSeq" id="WP_209455966.1">
    <property type="nucleotide sequence ID" value="NZ_BAAACS010000012.1"/>
</dbReference>
<gene>
    <name evidence="3" type="ORF">J2Z43_000842</name>
</gene>
<keyword evidence="1" id="KW-0812">Transmembrane</keyword>
<feature type="domain" description="DUF4097" evidence="2">
    <location>
        <begin position="55"/>
        <end position="293"/>
    </location>
</feature>
<evidence type="ECO:0000256" key="1">
    <source>
        <dbReference type="SAM" id="Phobius"/>
    </source>
</evidence>
<dbReference type="Proteomes" id="UP000767291">
    <property type="component" value="Unassembled WGS sequence"/>
</dbReference>
<keyword evidence="1" id="KW-1133">Transmembrane helix</keyword>
<accession>A0ABS4E929</accession>